<dbReference type="Gramene" id="OMO50023">
    <property type="protein sequence ID" value="OMO50023"/>
    <property type="gene ID" value="CCACVL1_30694"/>
</dbReference>
<gene>
    <name evidence="2" type="ORF">CCACVL1_30694</name>
</gene>
<reference evidence="2 3" key="1">
    <citation type="submission" date="2013-09" db="EMBL/GenBank/DDBJ databases">
        <title>Corchorus capsularis genome sequencing.</title>
        <authorList>
            <person name="Alam M."/>
            <person name="Haque M.S."/>
            <person name="Islam M.S."/>
            <person name="Emdad E.M."/>
            <person name="Islam M.M."/>
            <person name="Ahmed B."/>
            <person name="Halim A."/>
            <person name="Hossen Q.M.M."/>
            <person name="Hossain M.Z."/>
            <person name="Ahmed R."/>
            <person name="Khan M.M."/>
            <person name="Islam R."/>
            <person name="Rashid M.M."/>
            <person name="Khan S.A."/>
            <person name="Rahman M.S."/>
            <person name="Alam M."/>
        </authorList>
    </citation>
    <scope>NUCLEOTIDE SEQUENCE [LARGE SCALE GENOMIC DNA]</scope>
    <source>
        <strain evidence="3">cv. CVL-1</strain>
        <tissue evidence="2">Whole seedling</tissue>
    </source>
</reference>
<comment type="caution">
    <text evidence="2">The sequence shown here is derived from an EMBL/GenBank/DDBJ whole genome shotgun (WGS) entry which is preliminary data.</text>
</comment>
<feature type="non-terminal residue" evidence="2">
    <location>
        <position position="1"/>
    </location>
</feature>
<evidence type="ECO:0000313" key="2">
    <source>
        <dbReference type="EMBL" id="OMO50023.1"/>
    </source>
</evidence>
<protein>
    <submittedName>
        <fullName evidence="2">Uncharacterized protein</fullName>
    </submittedName>
</protein>
<dbReference type="AlphaFoldDB" id="A0A1R3FW02"/>
<evidence type="ECO:0000313" key="3">
    <source>
        <dbReference type="Proteomes" id="UP000188268"/>
    </source>
</evidence>
<keyword evidence="1" id="KW-1133">Transmembrane helix</keyword>
<feature type="transmembrane region" description="Helical" evidence="1">
    <location>
        <begin position="58"/>
        <end position="80"/>
    </location>
</feature>
<keyword evidence="3" id="KW-1185">Reference proteome</keyword>
<keyword evidence="1" id="KW-0812">Transmembrane</keyword>
<proteinExistence type="predicted"/>
<evidence type="ECO:0000256" key="1">
    <source>
        <dbReference type="SAM" id="Phobius"/>
    </source>
</evidence>
<organism evidence="2 3">
    <name type="scientific">Corchorus capsularis</name>
    <name type="common">Jute</name>
    <dbReference type="NCBI Taxonomy" id="210143"/>
    <lineage>
        <taxon>Eukaryota</taxon>
        <taxon>Viridiplantae</taxon>
        <taxon>Streptophyta</taxon>
        <taxon>Embryophyta</taxon>
        <taxon>Tracheophyta</taxon>
        <taxon>Spermatophyta</taxon>
        <taxon>Magnoliopsida</taxon>
        <taxon>eudicotyledons</taxon>
        <taxon>Gunneridae</taxon>
        <taxon>Pentapetalae</taxon>
        <taxon>rosids</taxon>
        <taxon>malvids</taxon>
        <taxon>Malvales</taxon>
        <taxon>Malvaceae</taxon>
        <taxon>Grewioideae</taxon>
        <taxon>Apeibeae</taxon>
        <taxon>Corchorus</taxon>
    </lineage>
</organism>
<keyword evidence="1" id="KW-0472">Membrane</keyword>
<dbReference type="Proteomes" id="UP000188268">
    <property type="component" value="Unassembled WGS sequence"/>
</dbReference>
<accession>A0A1R3FW02</accession>
<dbReference type="EMBL" id="AWWV01016306">
    <property type="protein sequence ID" value="OMO50023.1"/>
    <property type="molecule type" value="Genomic_DNA"/>
</dbReference>
<name>A0A1R3FW02_COCAP</name>
<sequence length="104" mass="11728">KQSSVFLNQRNSGVREKKVKNWRGIWSYRLSKKAKYGIEMIGLGNAMMSSLLIDDIKCCYAIVLLVTHLFVIITLLFSIVNVCPADIMLELALQIIVVNLREGA</sequence>